<dbReference type="EMBL" id="JASCXX010000019">
    <property type="protein sequence ID" value="MDI6450407.1"/>
    <property type="molecule type" value="Genomic_DNA"/>
</dbReference>
<dbReference type="SUPFAM" id="SSF54913">
    <property type="entry name" value="GlnB-like"/>
    <property type="match status" value="1"/>
</dbReference>
<evidence type="ECO:0000313" key="3">
    <source>
        <dbReference type="EMBL" id="MDI6450407.1"/>
    </source>
</evidence>
<comment type="caution">
    <text evidence="3">The sequence shown here is derived from an EMBL/GenBank/DDBJ whole genome shotgun (WGS) entry which is preliminary data.</text>
</comment>
<dbReference type="Gene3D" id="3.30.70.790">
    <property type="entry name" value="UreE, C-terminal domain"/>
    <property type="match status" value="1"/>
</dbReference>
<dbReference type="RefSeq" id="WP_349245816.1">
    <property type="nucleotide sequence ID" value="NZ_JASCXX010000019.1"/>
</dbReference>
<feature type="compositionally biased region" description="Acidic residues" evidence="1">
    <location>
        <begin position="74"/>
        <end position="90"/>
    </location>
</feature>
<evidence type="ECO:0000256" key="1">
    <source>
        <dbReference type="SAM" id="MobiDB-lite"/>
    </source>
</evidence>
<dbReference type="Proteomes" id="UP001431776">
    <property type="component" value="Unassembled WGS sequence"/>
</dbReference>
<feature type="domain" description="DUF2007" evidence="2">
    <location>
        <begin position="5"/>
        <end position="68"/>
    </location>
</feature>
<dbReference type="Pfam" id="PF09413">
    <property type="entry name" value="DUF2007"/>
    <property type="match status" value="1"/>
</dbReference>
<name>A0AAW6TY10_9BACT</name>
<organism evidence="3 4">
    <name type="scientific">Anaerobaca lacustris</name>
    <dbReference type="NCBI Taxonomy" id="3044600"/>
    <lineage>
        <taxon>Bacteria</taxon>
        <taxon>Pseudomonadati</taxon>
        <taxon>Planctomycetota</taxon>
        <taxon>Phycisphaerae</taxon>
        <taxon>Sedimentisphaerales</taxon>
        <taxon>Anaerobacaceae</taxon>
        <taxon>Anaerobaca</taxon>
    </lineage>
</organism>
<evidence type="ECO:0000313" key="4">
    <source>
        <dbReference type="Proteomes" id="UP001431776"/>
    </source>
</evidence>
<gene>
    <name evidence="3" type="ORF">QJ522_15200</name>
</gene>
<sequence length="90" mass="9873">MDRLVEVYAASDITLAYLIKAHLEDAGVPVQIANENVSAAYCIDGMVPRVLVPADRAEEAREIIAEIQSSSRTDEDDDFDDMAGFDDPEI</sequence>
<proteinExistence type="predicted"/>
<keyword evidence="4" id="KW-1185">Reference proteome</keyword>
<accession>A0AAW6TY10</accession>
<protein>
    <submittedName>
        <fullName evidence="3">DUF2007 domain-containing protein</fullName>
    </submittedName>
</protein>
<reference evidence="3" key="1">
    <citation type="submission" date="2023-05" db="EMBL/GenBank/DDBJ databases">
        <title>Anaerotaeda fermentans gen. nov., sp. nov., a novel anaerobic planctomycete of the new family within the order Sedimentisphaerales isolated from Taman Peninsula, Russia.</title>
        <authorList>
            <person name="Khomyakova M.A."/>
            <person name="Merkel A.Y."/>
            <person name="Slobodkin A.I."/>
        </authorList>
    </citation>
    <scope>NUCLEOTIDE SEQUENCE</scope>
    <source>
        <strain evidence="3">M17dextr</strain>
    </source>
</reference>
<evidence type="ECO:0000259" key="2">
    <source>
        <dbReference type="Pfam" id="PF09413"/>
    </source>
</evidence>
<dbReference type="InterPro" id="IPR011322">
    <property type="entry name" value="N-reg_PII-like_a/b"/>
</dbReference>
<feature type="region of interest" description="Disordered" evidence="1">
    <location>
        <begin position="66"/>
        <end position="90"/>
    </location>
</feature>
<dbReference type="InterPro" id="IPR018551">
    <property type="entry name" value="DUF2007"/>
</dbReference>
<dbReference type="AlphaFoldDB" id="A0AAW6TY10"/>